<dbReference type="InterPro" id="IPR000375">
    <property type="entry name" value="Dynamin_stalk"/>
</dbReference>
<dbReference type="GO" id="GO:0016020">
    <property type="term" value="C:membrane"/>
    <property type="evidence" value="ECO:0007669"/>
    <property type="project" value="TreeGrafter"/>
</dbReference>
<dbReference type="PANTHER" id="PTHR11566:SF21">
    <property type="entry name" value="DYNAMIN RELATED PROTEIN 1, ISOFORM A"/>
    <property type="match status" value="1"/>
</dbReference>
<dbReference type="FunFam" id="3.40.50.300:FF:001425">
    <property type="entry name" value="Dynamin GTPase, putative"/>
    <property type="match status" value="1"/>
</dbReference>
<evidence type="ECO:0000256" key="3">
    <source>
        <dbReference type="SAM" id="MobiDB-lite"/>
    </source>
</evidence>
<dbReference type="Proteomes" id="UP001140560">
    <property type="component" value="Unassembled WGS sequence"/>
</dbReference>
<evidence type="ECO:0000256" key="1">
    <source>
        <dbReference type="ARBA" id="ARBA00022741"/>
    </source>
</evidence>
<evidence type="ECO:0000259" key="5">
    <source>
        <dbReference type="PROSITE" id="PS51718"/>
    </source>
</evidence>
<dbReference type="SUPFAM" id="SSF52540">
    <property type="entry name" value="P-loop containing nucleoside triphosphate hydrolases"/>
    <property type="match status" value="1"/>
</dbReference>
<dbReference type="InterPro" id="IPR045063">
    <property type="entry name" value="Dynamin_N"/>
</dbReference>
<dbReference type="Gene3D" id="1.20.120.1240">
    <property type="entry name" value="Dynamin, middle domain"/>
    <property type="match status" value="1"/>
</dbReference>
<dbReference type="PROSITE" id="PS51718">
    <property type="entry name" value="G_DYNAMIN_2"/>
    <property type="match status" value="1"/>
</dbReference>
<dbReference type="CDD" id="cd08771">
    <property type="entry name" value="DLP_1"/>
    <property type="match status" value="1"/>
</dbReference>
<dbReference type="AlphaFoldDB" id="A0A9W8Y2K2"/>
<dbReference type="GO" id="GO:0016559">
    <property type="term" value="P:peroxisome fission"/>
    <property type="evidence" value="ECO:0007669"/>
    <property type="project" value="TreeGrafter"/>
</dbReference>
<dbReference type="GO" id="GO:0000266">
    <property type="term" value="P:mitochondrial fission"/>
    <property type="evidence" value="ECO:0007669"/>
    <property type="project" value="TreeGrafter"/>
</dbReference>
<dbReference type="GO" id="GO:0006897">
    <property type="term" value="P:endocytosis"/>
    <property type="evidence" value="ECO:0007669"/>
    <property type="project" value="TreeGrafter"/>
</dbReference>
<feature type="domain" description="GED" evidence="4">
    <location>
        <begin position="640"/>
        <end position="725"/>
    </location>
</feature>
<dbReference type="GO" id="GO:0008017">
    <property type="term" value="F:microtubule binding"/>
    <property type="evidence" value="ECO:0007669"/>
    <property type="project" value="TreeGrafter"/>
</dbReference>
<keyword evidence="2" id="KW-0342">GTP-binding</keyword>
<dbReference type="GO" id="GO:0005525">
    <property type="term" value="F:GTP binding"/>
    <property type="evidence" value="ECO:0007669"/>
    <property type="project" value="InterPro"/>
</dbReference>
<dbReference type="PROSITE" id="PS51388">
    <property type="entry name" value="GED"/>
    <property type="match status" value="1"/>
</dbReference>
<sequence length="725" mass="81333">MDSPQEEWVTLAQRKASGLIRLQMSGSSRRLNQIDQIRAKGVGDHISLPQLVVCGDQSAGKSSVLEGITGVPFPRQDGVCTRFATEIILRHCPDKNEIIAKILPSAARTEEERTKMTSFERQLTGFDDLPRVIQEASVLMGIRDCVDPDLDSPAFTADVLRLEVIGNTGLHLTVVDLPGLISVSENVEDMQTVEHLVDGYLESTRTIILAVVPASNDIDTQGIIQRARRFDKAGVRTVGIITKPDLINKGTESRIASLAKNLDRVKLKLGFFLLKNPSPLDISKGLSWEGRQQQETEFFNSSPWKEQNLDKTRVGIDNLRNFLQQLLDNHIEHELPKVRKEVESLLQTTMHELAQIGPERSSISQIRMFLTHTSMEFFNLTKAAVDGNYGGRDSVFFAAGSRTDTRLRARIHIANENFAAYMRTQAAKRQMRNEDEADSGSGQSESSESEESDDTVSNEQLRLTKKEMMDWVKKVCRSISTAAAASFPEPTTTSYSELFHEQCSRWGDIARDHLLTVSSIVDKFVRAALDHVVVDDQVRSGVKRRVRQALDASLEKARDELRSILSDEDAQPITYNHYYTDNIQNARADAARRSLQVSMDHAIANEWNGKLHVSNTQVDLKKLCSSLKNRVVVDMTEQACEESLAALNAYYKVATKTFVDNVCRQVIERHLISNLVTAFDPVCVGKLSDDELHQIAAESQYVCTRRNDLQAMKKAFEESIQELRD</sequence>
<gene>
    <name evidence="6" type="ORF">N0V83_008589</name>
</gene>
<dbReference type="OrthoDB" id="415706at2759"/>
<dbReference type="GO" id="GO:0048312">
    <property type="term" value="P:intracellular distribution of mitochondria"/>
    <property type="evidence" value="ECO:0007669"/>
    <property type="project" value="TreeGrafter"/>
</dbReference>
<dbReference type="PANTHER" id="PTHR11566">
    <property type="entry name" value="DYNAMIN"/>
    <property type="match status" value="1"/>
</dbReference>
<dbReference type="Gene3D" id="3.40.50.300">
    <property type="entry name" value="P-loop containing nucleotide triphosphate hydrolases"/>
    <property type="match status" value="1"/>
</dbReference>
<evidence type="ECO:0008006" key="8">
    <source>
        <dbReference type="Google" id="ProtNLM"/>
    </source>
</evidence>
<dbReference type="GO" id="GO:0005874">
    <property type="term" value="C:microtubule"/>
    <property type="evidence" value="ECO:0007669"/>
    <property type="project" value="TreeGrafter"/>
</dbReference>
<keyword evidence="1" id="KW-0547">Nucleotide-binding</keyword>
<dbReference type="InterPro" id="IPR030381">
    <property type="entry name" value="G_DYNAMIN_dom"/>
</dbReference>
<dbReference type="InterPro" id="IPR022812">
    <property type="entry name" value="Dynamin"/>
</dbReference>
<evidence type="ECO:0000259" key="4">
    <source>
        <dbReference type="PROSITE" id="PS51388"/>
    </source>
</evidence>
<dbReference type="GO" id="GO:0003924">
    <property type="term" value="F:GTPase activity"/>
    <property type="evidence" value="ECO:0007669"/>
    <property type="project" value="InterPro"/>
</dbReference>
<evidence type="ECO:0000313" key="7">
    <source>
        <dbReference type="Proteomes" id="UP001140560"/>
    </source>
</evidence>
<accession>A0A9W8Y2K2</accession>
<feature type="compositionally biased region" description="Acidic residues" evidence="3">
    <location>
        <begin position="447"/>
        <end position="456"/>
    </location>
</feature>
<organism evidence="6 7">
    <name type="scientific">Neocucurbitaria cava</name>
    <dbReference type="NCBI Taxonomy" id="798079"/>
    <lineage>
        <taxon>Eukaryota</taxon>
        <taxon>Fungi</taxon>
        <taxon>Dikarya</taxon>
        <taxon>Ascomycota</taxon>
        <taxon>Pezizomycotina</taxon>
        <taxon>Dothideomycetes</taxon>
        <taxon>Pleosporomycetidae</taxon>
        <taxon>Pleosporales</taxon>
        <taxon>Pleosporineae</taxon>
        <taxon>Cucurbitariaceae</taxon>
        <taxon>Neocucurbitaria</taxon>
    </lineage>
</organism>
<dbReference type="EMBL" id="JAPEUY010000016">
    <property type="protein sequence ID" value="KAJ4364973.1"/>
    <property type="molecule type" value="Genomic_DNA"/>
</dbReference>
<dbReference type="InterPro" id="IPR020850">
    <property type="entry name" value="GED_dom"/>
</dbReference>
<keyword evidence="7" id="KW-1185">Reference proteome</keyword>
<protein>
    <recommendedName>
        <fullName evidence="8">Dynamin family protein</fullName>
    </recommendedName>
</protein>
<comment type="caution">
    <text evidence="6">The sequence shown here is derived from an EMBL/GenBank/DDBJ whole genome shotgun (WGS) entry which is preliminary data.</text>
</comment>
<evidence type="ECO:0000256" key="2">
    <source>
        <dbReference type="ARBA" id="ARBA00023134"/>
    </source>
</evidence>
<feature type="region of interest" description="Disordered" evidence="3">
    <location>
        <begin position="426"/>
        <end position="459"/>
    </location>
</feature>
<dbReference type="Pfam" id="PF01031">
    <property type="entry name" value="Dynamin_M"/>
    <property type="match status" value="1"/>
</dbReference>
<dbReference type="SMART" id="SM00053">
    <property type="entry name" value="DYNc"/>
    <property type="match status" value="1"/>
</dbReference>
<dbReference type="InterPro" id="IPR027417">
    <property type="entry name" value="P-loop_NTPase"/>
</dbReference>
<proteinExistence type="predicted"/>
<reference evidence="6" key="1">
    <citation type="submission" date="2022-10" db="EMBL/GenBank/DDBJ databases">
        <title>Tapping the CABI collections for fungal endophytes: first genome assemblies for Collariella, Neodidymelliopsis, Ascochyta clinopodiicola, Didymella pomorum, Didymosphaeria variabile, Neocosmospora piperis and Neocucurbitaria cava.</title>
        <authorList>
            <person name="Hill R."/>
        </authorList>
    </citation>
    <scope>NUCLEOTIDE SEQUENCE</scope>
    <source>
        <strain evidence="6">IMI 356814</strain>
    </source>
</reference>
<name>A0A9W8Y2K2_9PLEO</name>
<dbReference type="PRINTS" id="PR00195">
    <property type="entry name" value="DYNAMIN"/>
</dbReference>
<feature type="domain" description="Dynamin-type G" evidence="5">
    <location>
        <begin position="45"/>
        <end position="336"/>
    </location>
</feature>
<dbReference type="GO" id="GO:0005739">
    <property type="term" value="C:mitochondrion"/>
    <property type="evidence" value="ECO:0007669"/>
    <property type="project" value="TreeGrafter"/>
</dbReference>
<dbReference type="Pfam" id="PF00350">
    <property type="entry name" value="Dynamin_N"/>
    <property type="match status" value="1"/>
</dbReference>
<dbReference type="InterPro" id="IPR001401">
    <property type="entry name" value="Dynamin_GTPase"/>
</dbReference>
<evidence type="ECO:0000313" key="6">
    <source>
        <dbReference type="EMBL" id="KAJ4364973.1"/>
    </source>
</evidence>